<dbReference type="GO" id="GO:0005829">
    <property type="term" value="C:cytosol"/>
    <property type="evidence" value="ECO:0007669"/>
    <property type="project" value="GOC"/>
</dbReference>
<dbReference type="GO" id="GO:0042147">
    <property type="term" value="P:retrograde transport, endosome to Golgi"/>
    <property type="evidence" value="ECO:0007669"/>
    <property type="project" value="TreeGrafter"/>
</dbReference>
<evidence type="ECO:0000256" key="1">
    <source>
        <dbReference type="ARBA" id="ARBA00004211"/>
    </source>
</evidence>
<dbReference type="SMART" id="SM00397">
    <property type="entry name" value="t_SNARE"/>
    <property type="match status" value="1"/>
</dbReference>
<dbReference type="GO" id="GO:0031201">
    <property type="term" value="C:SNARE complex"/>
    <property type="evidence" value="ECO:0007669"/>
    <property type="project" value="TreeGrafter"/>
</dbReference>
<keyword evidence="7 9" id="KW-0175">Coiled coil</keyword>
<dbReference type="SUPFAM" id="SSF47661">
    <property type="entry name" value="t-snare proteins"/>
    <property type="match status" value="1"/>
</dbReference>
<dbReference type="GO" id="GO:0031902">
    <property type="term" value="C:late endosome membrane"/>
    <property type="evidence" value="ECO:0007669"/>
    <property type="project" value="TreeGrafter"/>
</dbReference>
<evidence type="ECO:0000256" key="2">
    <source>
        <dbReference type="ARBA" id="ARBA00006108"/>
    </source>
</evidence>
<dbReference type="RefSeq" id="XP_025401541.1">
    <property type="nucleotide sequence ID" value="XM_025538577.1"/>
</dbReference>
<dbReference type="STRING" id="1448321.A0A317WRX6"/>
<reference evidence="11 12" key="1">
    <citation type="submission" date="2016-12" db="EMBL/GenBank/DDBJ databases">
        <title>The genomes of Aspergillus section Nigri reveals drivers in fungal speciation.</title>
        <authorList>
            <consortium name="DOE Joint Genome Institute"/>
            <person name="Vesth T.C."/>
            <person name="Nybo J."/>
            <person name="Theobald S."/>
            <person name="Brandl J."/>
            <person name="Frisvad J.C."/>
            <person name="Nielsen K.F."/>
            <person name="Lyhne E.K."/>
            <person name="Kogle M.E."/>
            <person name="Kuo A."/>
            <person name="Riley R."/>
            <person name="Clum A."/>
            <person name="Nolan M."/>
            <person name="Lipzen A."/>
            <person name="Salamov A."/>
            <person name="Henrissat B."/>
            <person name="Wiebenga A."/>
            <person name="De Vries R.P."/>
            <person name="Grigoriev I.V."/>
            <person name="Mortensen U.H."/>
            <person name="Andersen M.R."/>
            <person name="Baker S.E."/>
        </authorList>
    </citation>
    <scope>NUCLEOTIDE SEQUENCE [LARGE SCALE GENOMIC DNA]</scope>
    <source>
        <strain evidence="11 12">CBS 117.55</strain>
    </source>
</reference>
<dbReference type="GO" id="GO:0005794">
    <property type="term" value="C:Golgi apparatus"/>
    <property type="evidence" value="ECO:0007669"/>
    <property type="project" value="TreeGrafter"/>
</dbReference>
<dbReference type="GeneID" id="37060814"/>
<feature type="coiled-coil region" evidence="9">
    <location>
        <begin position="43"/>
        <end position="110"/>
    </location>
</feature>
<evidence type="ECO:0000256" key="6">
    <source>
        <dbReference type="ARBA" id="ARBA00022989"/>
    </source>
</evidence>
<dbReference type="InterPro" id="IPR000727">
    <property type="entry name" value="T_SNARE_dom"/>
</dbReference>
<dbReference type="FunFam" id="1.20.5.110:FF:000002">
    <property type="entry name" value="Vesicle transport through interaction with t-SNAREsB"/>
    <property type="match status" value="1"/>
</dbReference>
<evidence type="ECO:0000256" key="5">
    <source>
        <dbReference type="ARBA" id="ARBA00022927"/>
    </source>
</evidence>
<keyword evidence="8" id="KW-0472">Membrane</keyword>
<evidence type="ECO:0000256" key="8">
    <source>
        <dbReference type="ARBA" id="ARBA00023136"/>
    </source>
</evidence>
<dbReference type="FunFam" id="1.20.58.400:FF:000002">
    <property type="entry name" value="Vesicle transport v-SNARE protein"/>
    <property type="match status" value="1"/>
</dbReference>
<dbReference type="VEuPathDB" id="FungiDB:BO70DRAFT_199312"/>
<dbReference type="PANTHER" id="PTHR21230:SF26">
    <property type="entry name" value="VESICLE TRANSPORT THROUGH INTERACTION WITH T-SNARES HOMOLOG 1A"/>
    <property type="match status" value="1"/>
</dbReference>
<evidence type="ECO:0000259" key="10">
    <source>
        <dbReference type="SMART" id="SM00397"/>
    </source>
</evidence>
<dbReference type="GO" id="GO:0006896">
    <property type="term" value="P:Golgi to vacuole transport"/>
    <property type="evidence" value="ECO:0007669"/>
    <property type="project" value="TreeGrafter"/>
</dbReference>
<dbReference type="GO" id="GO:0000149">
    <property type="term" value="F:SNARE binding"/>
    <property type="evidence" value="ECO:0007669"/>
    <property type="project" value="TreeGrafter"/>
</dbReference>
<dbReference type="Gene3D" id="1.20.58.400">
    <property type="entry name" value="t-snare proteins"/>
    <property type="match status" value="1"/>
</dbReference>
<protein>
    <submittedName>
        <fullName evidence="11">V-snare-domain-containing protein</fullName>
    </submittedName>
</protein>
<proteinExistence type="inferred from homology"/>
<evidence type="ECO:0000256" key="4">
    <source>
        <dbReference type="ARBA" id="ARBA00022692"/>
    </source>
</evidence>
<name>A0A317WRX6_9EURO</name>
<feature type="domain" description="T-SNARE coiled-coil homology" evidence="10">
    <location>
        <begin position="126"/>
        <end position="193"/>
    </location>
</feature>
<dbReference type="InterPro" id="IPR007705">
    <property type="entry name" value="Vesicle_trsprt_v-SNARE_N"/>
</dbReference>
<dbReference type="GO" id="GO:0006891">
    <property type="term" value="P:intra-Golgi vesicle-mediated transport"/>
    <property type="evidence" value="ECO:0007669"/>
    <property type="project" value="TreeGrafter"/>
</dbReference>
<keyword evidence="3" id="KW-0813">Transport</keyword>
<keyword evidence="12" id="KW-1185">Reference proteome</keyword>
<dbReference type="Proteomes" id="UP000247233">
    <property type="component" value="Unassembled WGS sequence"/>
</dbReference>
<dbReference type="InterPro" id="IPR010989">
    <property type="entry name" value="SNARE"/>
</dbReference>
<dbReference type="EMBL" id="MSFL01000006">
    <property type="protein sequence ID" value="PWY87658.1"/>
    <property type="molecule type" value="Genomic_DNA"/>
</dbReference>
<evidence type="ECO:0000256" key="3">
    <source>
        <dbReference type="ARBA" id="ARBA00022448"/>
    </source>
</evidence>
<accession>A0A317WRX6</accession>
<evidence type="ECO:0000256" key="9">
    <source>
        <dbReference type="SAM" id="Coils"/>
    </source>
</evidence>
<evidence type="ECO:0000256" key="7">
    <source>
        <dbReference type="ARBA" id="ARBA00023054"/>
    </source>
</evidence>
<dbReference type="CDD" id="cd15862">
    <property type="entry name" value="SNARE_Vti1"/>
    <property type="match status" value="1"/>
</dbReference>
<dbReference type="GO" id="GO:0048280">
    <property type="term" value="P:vesicle fusion with Golgi apparatus"/>
    <property type="evidence" value="ECO:0007669"/>
    <property type="project" value="TreeGrafter"/>
</dbReference>
<dbReference type="GO" id="GO:0006886">
    <property type="term" value="P:intracellular protein transport"/>
    <property type="evidence" value="ECO:0007669"/>
    <property type="project" value="InterPro"/>
</dbReference>
<gene>
    <name evidence="11" type="ORF">BO70DRAFT_199312</name>
</gene>
<dbReference type="AlphaFoldDB" id="A0A317WRX6"/>
<dbReference type="GO" id="GO:0005789">
    <property type="term" value="C:endoplasmic reticulum membrane"/>
    <property type="evidence" value="ECO:0007669"/>
    <property type="project" value="TreeGrafter"/>
</dbReference>
<keyword evidence="4" id="KW-0812">Transmembrane</keyword>
<evidence type="ECO:0000313" key="12">
    <source>
        <dbReference type="Proteomes" id="UP000247233"/>
    </source>
</evidence>
<keyword evidence="5" id="KW-0653">Protein transport</keyword>
<dbReference type="Pfam" id="PF12352">
    <property type="entry name" value="V-SNARE_C"/>
    <property type="match status" value="1"/>
</dbReference>
<dbReference type="Gene3D" id="1.20.5.110">
    <property type="match status" value="1"/>
</dbReference>
<dbReference type="GO" id="GO:0005484">
    <property type="term" value="F:SNAP receptor activity"/>
    <property type="evidence" value="ECO:0007669"/>
    <property type="project" value="TreeGrafter"/>
</dbReference>
<dbReference type="OrthoDB" id="430637at2759"/>
<comment type="subcellular location">
    <subcellularLocation>
        <location evidence="1">Membrane</location>
        <topology evidence="1">Single-pass type IV membrane protein</topology>
    </subcellularLocation>
</comment>
<dbReference type="GO" id="GO:0016236">
    <property type="term" value="P:macroautophagy"/>
    <property type="evidence" value="ECO:0007669"/>
    <property type="project" value="TreeGrafter"/>
</dbReference>
<comment type="caution">
    <text evidence="11">The sequence shown here is derived from an EMBL/GenBank/DDBJ whole genome shotgun (WGS) entry which is preliminary data.</text>
</comment>
<dbReference type="InterPro" id="IPR038407">
    <property type="entry name" value="v-SNARE_N_sf"/>
</dbReference>
<dbReference type="Pfam" id="PF05008">
    <property type="entry name" value="V-SNARE"/>
    <property type="match status" value="1"/>
</dbReference>
<organism evidence="11 12">
    <name type="scientific">Aspergillus heteromorphus CBS 117.55</name>
    <dbReference type="NCBI Taxonomy" id="1448321"/>
    <lineage>
        <taxon>Eukaryota</taxon>
        <taxon>Fungi</taxon>
        <taxon>Dikarya</taxon>
        <taxon>Ascomycota</taxon>
        <taxon>Pezizomycotina</taxon>
        <taxon>Eurotiomycetes</taxon>
        <taxon>Eurotiomycetidae</taxon>
        <taxon>Eurotiales</taxon>
        <taxon>Aspergillaceae</taxon>
        <taxon>Aspergillus</taxon>
        <taxon>Aspergillus subgen. Circumdati</taxon>
    </lineage>
</organism>
<keyword evidence="6" id="KW-1133">Transmembrane helix</keyword>
<dbReference type="PANTHER" id="PTHR21230">
    <property type="entry name" value="VESICLE TRANSPORT V-SNARE PROTEIN VTI1-RELATED"/>
    <property type="match status" value="1"/>
</dbReference>
<dbReference type="GO" id="GO:0012507">
    <property type="term" value="C:ER to Golgi transport vesicle membrane"/>
    <property type="evidence" value="ECO:0007669"/>
    <property type="project" value="TreeGrafter"/>
</dbReference>
<comment type="similarity">
    <text evidence="2">Belongs to the VTI1 family.</text>
</comment>
<sequence length="309" mass="34910">MSNPLDTDAGSELFSSYETELKLVQADLNQKLDQIAESSGEQRKSAIRQAERALDEATELLDQMRMEKQNIPSSARSKVNTRVRNYATDVDEAKRKLRSLSDDRKALFGDRYTDDPQDEHLEQRQQLLSGTERLERSSARLQESQRIALETEDIGRNTLADLNQQRETITNARGRLLESEGYVDTSIKTLRGMARRYCPLTPSHTGFAISSQPLIQPPVLTTLQDGYESDNHDRDHHRPGPLDLRCDLQQIPLSVGCDWALFTGCLSLFFLLTTLPVCCRRHITERCMIASISSNQAICHSTGYIANNP</sequence>
<dbReference type="SUPFAM" id="SSF58038">
    <property type="entry name" value="SNARE fusion complex"/>
    <property type="match status" value="1"/>
</dbReference>
<evidence type="ECO:0000313" key="11">
    <source>
        <dbReference type="EMBL" id="PWY87658.1"/>
    </source>
</evidence>